<keyword evidence="5" id="KW-1185">Reference proteome</keyword>
<reference evidence="4" key="1">
    <citation type="submission" date="2020-08" db="EMBL/GenBank/DDBJ databases">
        <title>Genome public.</title>
        <authorList>
            <person name="Liu C."/>
            <person name="Sun Q."/>
        </authorList>
    </citation>
    <scope>NUCLEOTIDE SEQUENCE</scope>
    <source>
        <strain evidence="4">BX7</strain>
    </source>
</reference>
<feature type="binding site" evidence="2">
    <location>
        <position position="179"/>
    </location>
    <ligand>
        <name>dihydroxyacetone phosphate</name>
        <dbReference type="ChEBI" id="CHEBI:57642"/>
    </ligand>
</feature>
<keyword evidence="3" id="KW-0862">Zinc</keyword>
<feature type="binding site" evidence="3">
    <location>
        <position position="178"/>
    </location>
    <ligand>
        <name>Zn(2+)</name>
        <dbReference type="ChEBI" id="CHEBI:29105"/>
        <label>1</label>
        <note>catalytic</note>
    </ligand>
</feature>
<accession>A0A926DE32</accession>
<dbReference type="GO" id="GO:0008270">
    <property type="term" value="F:zinc ion binding"/>
    <property type="evidence" value="ECO:0007669"/>
    <property type="project" value="InterPro"/>
</dbReference>
<organism evidence="4 5">
    <name type="scientific">Feifania hominis</name>
    <dbReference type="NCBI Taxonomy" id="2763660"/>
    <lineage>
        <taxon>Bacteria</taxon>
        <taxon>Bacillati</taxon>
        <taxon>Bacillota</taxon>
        <taxon>Clostridia</taxon>
        <taxon>Eubacteriales</taxon>
        <taxon>Feifaniaceae</taxon>
        <taxon>Feifania</taxon>
    </lineage>
</organism>
<dbReference type="NCBIfam" id="TIGR00167">
    <property type="entry name" value="cbbA"/>
    <property type="match status" value="1"/>
</dbReference>
<feature type="active site" description="Proton donor" evidence="1">
    <location>
        <position position="85"/>
    </location>
</feature>
<feature type="binding site" evidence="2">
    <location>
        <begin position="230"/>
        <end position="233"/>
    </location>
    <ligand>
        <name>dihydroxyacetone phosphate</name>
        <dbReference type="ChEBI" id="CHEBI:57642"/>
    </ligand>
</feature>
<proteinExistence type="predicted"/>
<feature type="binding site" evidence="2">
    <location>
        <begin position="209"/>
        <end position="211"/>
    </location>
    <ligand>
        <name>dihydroxyacetone phosphate</name>
        <dbReference type="ChEBI" id="CHEBI:57642"/>
    </ligand>
</feature>
<feature type="binding site" evidence="3">
    <location>
        <position position="106"/>
    </location>
    <ligand>
        <name>Zn(2+)</name>
        <dbReference type="ChEBI" id="CHEBI:29105"/>
        <label>2</label>
    </ligand>
</feature>
<name>A0A926DE32_9FIRM</name>
<dbReference type="PANTHER" id="PTHR30304:SF0">
    <property type="entry name" value="D-TAGATOSE-1,6-BISPHOSPHATE ALDOLASE SUBUNIT GATY-RELATED"/>
    <property type="match status" value="1"/>
</dbReference>
<dbReference type="CDD" id="cd00947">
    <property type="entry name" value="TBP_aldolase_IIB"/>
    <property type="match status" value="1"/>
</dbReference>
<dbReference type="GO" id="GO:0016832">
    <property type="term" value="F:aldehyde-lyase activity"/>
    <property type="evidence" value="ECO:0007669"/>
    <property type="project" value="InterPro"/>
</dbReference>
<evidence type="ECO:0000256" key="2">
    <source>
        <dbReference type="PIRSR" id="PIRSR001359-2"/>
    </source>
</evidence>
<dbReference type="PIRSF" id="PIRSF001359">
    <property type="entry name" value="F_bP_aldolase_II"/>
    <property type="match status" value="1"/>
</dbReference>
<evidence type="ECO:0000256" key="3">
    <source>
        <dbReference type="PIRSR" id="PIRSR001359-3"/>
    </source>
</evidence>
<feature type="binding site" evidence="3">
    <location>
        <position position="208"/>
    </location>
    <ligand>
        <name>Zn(2+)</name>
        <dbReference type="ChEBI" id="CHEBI:29105"/>
        <label>1</label>
        <note>catalytic</note>
    </ligand>
</feature>
<dbReference type="Gene3D" id="3.20.20.70">
    <property type="entry name" value="Aldolase class I"/>
    <property type="match status" value="1"/>
</dbReference>
<dbReference type="EMBL" id="JACRSP010000002">
    <property type="protein sequence ID" value="MBC8536413.1"/>
    <property type="molecule type" value="Genomic_DNA"/>
</dbReference>
<dbReference type="AlphaFoldDB" id="A0A926DE32"/>
<dbReference type="Proteomes" id="UP000620366">
    <property type="component" value="Unassembled WGS sequence"/>
</dbReference>
<dbReference type="PANTHER" id="PTHR30304">
    <property type="entry name" value="D-TAGATOSE-1,6-BISPHOSPHATE ALDOLASE"/>
    <property type="match status" value="1"/>
</dbReference>
<dbReference type="GO" id="GO:0005975">
    <property type="term" value="P:carbohydrate metabolic process"/>
    <property type="evidence" value="ECO:0007669"/>
    <property type="project" value="InterPro"/>
</dbReference>
<evidence type="ECO:0000313" key="4">
    <source>
        <dbReference type="EMBL" id="MBC8536413.1"/>
    </source>
</evidence>
<feature type="binding site" evidence="3">
    <location>
        <position position="86"/>
    </location>
    <ligand>
        <name>Zn(2+)</name>
        <dbReference type="ChEBI" id="CHEBI:29105"/>
        <label>1</label>
        <note>catalytic</note>
    </ligand>
</feature>
<evidence type="ECO:0000256" key="1">
    <source>
        <dbReference type="PIRSR" id="PIRSR001359-1"/>
    </source>
</evidence>
<protein>
    <submittedName>
        <fullName evidence="4">Ketose-bisphosphate aldolase</fullName>
    </submittedName>
</protein>
<sequence>MRLVNCSEMLCRAVAGHYAVPQFNINGLEWCKGVLEICQQLRSPVILGTAMPAVKAMGGYRTVRKLVGGLLEDLDITVAVALHLDHGDYEACQLCLRAGYSSVMFDGSRLPFSENLAMTRELVTQCREAGVSVEAEVGAIGAVKGGKAGMGECADPSQCREMAAAGITMLAAGIGNIHGVYPPDWPGLSWQLLAEIKEGVGELPLVLHGGSGIPVDMLQKAIGLGVGKININTECQIAFMQGARRYFETGRDREEKGYFVRNLTAVGVEAMKPVIREKIEQFGCAGAG</sequence>
<evidence type="ECO:0000313" key="5">
    <source>
        <dbReference type="Proteomes" id="UP000620366"/>
    </source>
</evidence>
<dbReference type="InterPro" id="IPR050246">
    <property type="entry name" value="Class_II_FBP_aldolase"/>
</dbReference>
<dbReference type="SUPFAM" id="SSF51569">
    <property type="entry name" value="Aldolase"/>
    <property type="match status" value="1"/>
</dbReference>
<dbReference type="RefSeq" id="WP_249300232.1">
    <property type="nucleotide sequence ID" value="NZ_JACRSP010000002.1"/>
</dbReference>
<feature type="binding site" evidence="3">
    <location>
        <position position="136"/>
    </location>
    <ligand>
        <name>Zn(2+)</name>
        <dbReference type="ChEBI" id="CHEBI:29105"/>
        <label>2</label>
    </ligand>
</feature>
<gene>
    <name evidence="4" type="ORF">H8695_06870</name>
</gene>
<comment type="caution">
    <text evidence="4">The sequence shown here is derived from an EMBL/GenBank/DDBJ whole genome shotgun (WGS) entry which is preliminary data.</text>
</comment>
<keyword evidence="3" id="KW-0479">Metal-binding</keyword>
<dbReference type="InterPro" id="IPR013785">
    <property type="entry name" value="Aldolase_TIM"/>
</dbReference>
<comment type="cofactor">
    <cofactor evidence="3">
        <name>Zn(2+)</name>
        <dbReference type="ChEBI" id="CHEBI:29105"/>
    </cofactor>
    <text evidence="3">Binds 2 Zn(2+) ions per subunit. One is catalytic and the other provides a structural contribution.</text>
</comment>
<dbReference type="Pfam" id="PF01116">
    <property type="entry name" value="F_bP_aldolase"/>
    <property type="match status" value="1"/>
</dbReference>
<dbReference type="InterPro" id="IPR000771">
    <property type="entry name" value="FBA_II"/>
</dbReference>